<feature type="compositionally biased region" description="Polar residues" evidence="2">
    <location>
        <begin position="526"/>
        <end position="542"/>
    </location>
</feature>
<feature type="region of interest" description="Disordered" evidence="2">
    <location>
        <begin position="168"/>
        <end position="187"/>
    </location>
</feature>
<dbReference type="GeneID" id="111253100"/>
<feature type="region of interest" description="Disordered" evidence="2">
    <location>
        <begin position="1775"/>
        <end position="1798"/>
    </location>
</feature>
<protein>
    <recommendedName>
        <fullName evidence="3">C2H2-type domain-containing protein</fullName>
    </recommendedName>
</protein>
<dbReference type="EnsemblMetazoa" id="XM_022812031">
    <property type="protein sequence ID" value="XP_022667766"/>
    <property type="gene ID" value="LOC111253100"/>
</dbReference>
<feature type="region of interest" description="Disordered" evidence="2">
    <location>
        <begin position="1115"/>
        <end position="1142"/>
    </location>
</feature>
<feature type="region of interest" description="Disordered" evidence="2">
    <location>
        <begin position="90"/>
        <end position="156"/>
    </location>
</feature>
<dbReference type="OMA" id="RVQNSMR"/>
<feature type="compositionally biased region" description="Polar residues" evidence="2">
    <location>
        <begin position="838"/>
        <end position="870"/>
    </location>
</feature>
<dbReference type="GO" id="GO:0005634">
    <property type="term" value="C:nucleus"/>
    <property type="evidence" value="ECO:0007669"/>
    <property type="project" value="TreeGrafter"/>
</dbReference>
<dbReference type="RefSeq" id="XP_022667764.1">
    <property type="nucleotide sequence ID" value="XM_022812029.1"/>
</dbReference>
<evidence type="ECO:0000313" key="4">
    <source>
        <dbReference type="EnsemblMetazoa" id="XP_022667765"/>
    </source>
</evidence>
<accession>A0A7M7KLY3</accession>
<dbReference type="Proteomes" id="UP000594260">
    <property type="component" value="Unplaced"/>
</dbReference>
<dbReference type="InterPro" id="IPR040373">
    <property type="entry name" value="CASZ1"/>
</dbReference>
<dbReference type="EnsemblMetazoa" id="XM_022812030">
    <property type="protein sequence ID" value="XP_022667765"/>
    <property type="gene ID" value="LOC111253100"/>
</dbReference>
<feature type="region of interest" description="Disordered" evidence="2">
    <location>
        <begin position="826"/>
        <end position="875"/>
    </location>
</feature>
<feature type="region of interest" description="Disordered" evidence="2">
    <location>
        <begin position="245"/>
        <end position="279"/>
    </location>
</feature>
<keyword evidence="1" id="KW-0479">Metal-binding</keyword>
<feature type="compositionally biased region" description="Low complexity" evidence="2">
    <location>
        <begin position="1358"/>
        <end position="1370"/>
    </location>
</feature>
<dbReference type="InterPro" id="IPR013087">
    <property type="entry name" value="Znf_C2H2_type"/>
</dbReference>
<feature type="region of interest" description="Disordered" evidence="2">
    <location>
        <begin position="1571"/>
        <end position="1601"/>
    </location>
</feature>
<dbReference type="GO" id="GO:0008270">
    <property type="term" value="F:zinc ion binding"/>
    <property type="evidence" value="ECO:0007669"/>
    <property type="project" value="UniProtKB-KW"/>
</dbReference>
<keyword evidence="5" id="KW-1185">Reference proteome</keyword>
<dbReference type="PANTHER" id="PTHR12451:SF0">
    <property type="entry name" value="ZINC FINGER PROTEIN CASTOR HOMOLOG 1"/>
    <property type="match status" value="1"/>
</dbReference>
<dbReference type="KEGG" id="vde:111253100"/>
<feature type="region of interest" description="Disordered" evidence="2">
    <location>
        <begin position="387"/>
        <end position="437"/>
    </location>
</feature>
<feature type="compositionally biased region" description="Gly residues" evidence="2">
    <location>
        <begin position="418"/>
        <end position="428"/>
    </location>
</feature>
<feature type="region of interest" description="Disordered" evidence="2">
    <location>
        <begin position="506"/>
        <end position="545"/>
    </location>
</feature>
<sequence length="1825" mass="194743">MTAMPLQLATEAPSSVVQPGSVQLAQLVQTSCTAVAAAATAAALQQQQQQQHLHNHNHINSDDIAPTTTTTIATTSSSSSAVNLPIAVSPTTKTNKASPTVAKASESESSCPSSPRGPSGSKSSPNSPRRISENNNATSDVPDSNDLGHTDNGMTDVDRIGLQADAHGEQTTTPSATDDATSRARLSQQLQDQLQELQHQQQQQQKQMAFQNQLQLASRSLNKRKNFQPKNIQQDEVALSASVTSDAPLDLSGPEPSKRSQTPPASPSPGAGLPGPILHGATVLPATTHTTHVMLKELLSLYGLNEVAEGFLKHSMQNQNTSSAFAPGKLIELMTSLPGGQLFNPGANFPGGSSGNLTTGASSEAALGGLALPAGVIPPGGRVTLSAPLSPASTSSCSSLPEQRNSSSTASNGSSSGAVGGSGVGSSGSAGYPQSPDRIRDAFLANRLTHQMFPPMLGGSQMGSGSTASTASCLLMTPPSMQSVHRATAPCGTSLGGSITCTSSSSNVGPTSAGGSSSSSSSSNSLLITPPTNLNKPTNANTAKDGKNAALDYSRYIRRYPSSKHCGNNYCKDLNYREHYHCLDCNFRVFVKKEEMVRHFKWHKKRDESLQYGFLRYSPSDDCSVKFPDCVHNRKQTHYHCMHDKCDKCYISTSDVQMHSNYHRKDIAIIQEGFQRFRATECCETPACAFYGQRTTHFHCIRDNCSTTFKNKADIEKHKTYHIKDEQLAKDGFRKFLKHEACVFAGCRFHLVCNHIHCIRPGCNYVLQSSGQLYSHKRKHERQDSELAYRKIKMAQVQQQGGMLSPGEAAAAALAAAMPPGAILGVPGDLKAPDSPPGVSQQALQSRSGTPGSNGHNTSYTPVDTSTPKSQLGYGKSSSSIFGSIASANSLIPVDDEDRMPILADDDTWTRFMNRYPVGDVCKADCDLMYREHYHCITDNCTAVIQAGPNGESREANEHAASHEYQDRITQSFFHTVGKSIEADCTKDFCPYYLREKHYHCIWPGCKDIVSSSDPPFKRLEHFKFHDLNDKNAKPTKEELLARTPCAVTGDGNVNFPKKRGRPAKLDSPKVAAVTGGTSSPLATPVGSATTIAPVTPLNGQLAAQLQNTMRLLAEGQQHQQQQQQQHQQQHQQQQQQQVHMQANADDSLGCIPRSLDDSLLSGQADGGALCSVEGFDVFRLGGPCPDELCAFSECDRHFHCTVPRCHYATNREDILELHSKDFHDSIDIGETYEFYDRSVDCRRQNCESNRRSRHFHCTRDGCDFSFVRVSAISAHDATHASQAQTIAHHSAASLVTGTGSPSPGAPLTPVTPVKCEPTVGELSASQATLSSPEDQRNANSSPFSKKTSDGEESKLTAASSSPDQSPQAGSIGGGSSGGAGAGLAGMVKSAGIFFPLSALHKEATLLKEEPPSPLSSTGAPDQAAALALQQQLSGLLRTPESGDASSILQSPRFAGSVCLSGAPLFWGLSGSPQATAAAAQGYMHGMLSLGDLSQAASPLVAIAASNLQQQQQLPTELQLHHQLANSAQSPLAGTNPEFLYGVAGGVGNVSAALGEKRTFPFNSCAIPSPPGSVATGGAKRPRSNPSAARPERPEEPVPPGYAKFRFNEDCRHDGCNYREHQTHFHCERMDCGYSFCDKTRFSQHSARHDRLDSVMGSDFRQFRAGVSCGRQDCTFGLATQAKVPGAAKASHYHCSKCDFVCSDTNKVAAHRKQHAKLDSVAAAGFEKFGPPGSGSRDCPVEGCAHAKQTHYHCLICRHCVLGLAQMSAHKYKHLDEQQSGATSPDHDHGSGLTSDQLSSLTTAAAADAVITVGAQQPSPATTAV</sequence>
<dbReference type="GO" id="GO:0000977">
    <property type="term" value="F:RNA polymerase II transcription regulatory region sequence-specific DNA binding"/>
    <property type="evidence" value="ECO:0007669"/>
    <property type="project" value="TreeGrafter"/>
</dbReference>
<organism evidence="4 5">
    <name type="scientific">Varroa destructor</name>
    <name type="common">Honeybee mite</name>
    <dbReference type="NCBI Taxonomy" id="109461"/>
    <lineage>
        <taxon>Eukaryota</taxon>
        <taxon>Metazoa</taxon>
        <taxon>Ecdysozoa</taxon>
        <taxon>Arthropoda</taxon>
        <taxon>Chelicerata</taxon>
        <taxon>Arachnida</taxon>
        <taxon>Acari</taxon>
        <taxon>Parasitiformes</taxon>
        <taxon>Mesostigmata</taxon>
        <taxon>Gamasina</taxon>
        <taxon>Dermanyssoidea</taxon>
        <taxon>Varroidae</taxon>
        <taxon>Varroa</taxon>
    </lineage>
</organism>
<dbReference type="PROSITE" id="PS50157">
    <property type="entry name" value="ZINC_FINGER_C2H2_2"/>
    <property type="match status" value="3"/>
</dbReference>
<dbReference type="SMART" id="SM00355">
    <property type="entry name" value="ZnF_C2H2"/>
    <property type="match status" value="9"/>
</dbReference>
<evidence type="ECO:0000313" key="5">
    <source>
        <dbReference type="Proteomes" id="UP000594260"/>
    </source>
</evidence>
<evidence type="ECO:0000259" key="3">
    <source>
        <dbReference type="PROSITE" id="PS50157"/>
    </source>
</evidence>
<keyword evidence="1" id="KW-0863">Zinc-finger</keyword>
<reference evidence="4" key="1">
    <citation type="submission" date="2021-01" db="UniProtKB">
        <authorList>
            <consortium name="EnsemblMetazoa"/>
        </authorList>
    </citation>
    <scope>IDENTIFICATION</scope>
</reference>
<dbReference type="GO" id="GO:0045664">
    <property type="term" value="P:regulation of neuron differentiation"/>
    <property type="evidence" value="ECO:0007669"/>
    <property type="project" value="TreeGrafter"/>
</dbReference>
<feature type="compositionally biased region" description="Polar residues" evidence="2">
    <location>
        <begin position="1324"/>
        <end position="1346"/>
    </location>
</feature>
<proteinExistence type="predicted"/>
<feature type="compositionally biased region" description="Low complexity" evidence="2">
    <location>
        <begin position="1117"/>
        <end position="1138"/>
    </location>
</feature>
<dbReference type="PANTHER" id="PTHR12451">
    <property type="entry name" value="TRANSCRIPTION FACTOR CASTOR PROTEIN MING -RELATED"/>
    <property type="match status" value="1"/>
</dbReference>
<feature type="region of interest" description="Disordered" evidence="2">
    <location>
        <begin position="1295"/>
        <end position="1378"/>
    </location>
</feature>
<dbReference type="GO" id="GO:0000981">
    <property type="term" value="F:DNA-binding transcription factor activity, RNA polymerase II-specific"/>
    <property type="evidence" value="ECO:0007669"/>
    <property type="project" value="TreeGrafter"/>
</dbReference>
<feature type="compositionally biased region" description="Polar residues" evidence="2">
    <location>
        <begin position="506"/>
        <end position="515"/>
    </location>
</feature>
<name>A0A7M7KLY3_VARDE</name>
<evidence type="ECO:0000256" key="2">
    <source>
        <dbReference type="SAM" id="MobiDB-lite"/>
    </source>
</evidence>
<feature type="compositionally biased region" description="Low complexity" evidence="2">
    <location>
        <begin position="107"/>
        <end position="129"/>
    </location>
</feature>
<feature type="compositionally biased region" description="Low complexity" evidence="2">
    <location>
        <begin position="516"/>
        <end position="525"/>
    </location>
</feature>
<dbReference type="InParanoid" id="A0A7M7KLY3"/>
<dbReference type="OrthoDB" id="10063916at2759"/>
<dbReference type="EnsemblMetazoa" id="XM_022812029">
    <property type="protein sequence ID" value="XP_022667764"/>
    <property type="gene ID" value="LOC111253100"/>
</dbReference>
<keyword evidence="1" id="KW-0862">Zinc</keyword>
<dbReference type="RefSeq" id="XP_022667765.1">
    <property type="nucleotide sequence ID" value="XM_022812030.1"/>
</dbReference>
<dbReference type="PROSITE" id="PS00028">
    <property type="entry name" value="ZINC_FINGER_C2H2_1"/>
    <property type="match status" value="7"/>
</dbReference>
<feature type="region of interest" description="Disordered" evidence="2">
    <location>
        <begin position="1052"/>
        <end position="1082"/>
    </location>
</feature>
<feature type="domain" description="C2H2-type" evidence="3">
    <location>
        <begin position="1256"/>
        <end position="1285"/>
    </location>
</feature>
<feature type="compositionally biased region" description="Low complexity" evidence="2">
    <location>
        <begin position="387"/>
        <end position="417"/>
    </location>
</feature>
<feature type="domain" description="C2H2-type" evidence="3">
    <location>
        <begin position="698"/>
        <end position="727"/>
    </location>
</feature>
<dbReference type="RefSeq" id="XP_022667766.1">
    <property type="nucleotide sequence ID" value="XM_022812031.1"/>
</dbReference>
<evidence type="ECO:0000256" key="1">
    <source>
        <dbReference type="PROSITE-ProRule" id="PRU00042"/>
    </source>
</evidence>
<dbReference type="GO" id="GO:0045944">
    <property type="term" value="P:positive regulation of transcription by RNA polymerase II"/>
    <property type="evidence" value="ECO:0007669"/>
    <property type="project" value="TreeGrafter"/>
</dbReference>
<feature type="compositionally biased region" description="Polar residues" evidence="2">
    <location>
        <begin position="133"/>
        <end position="142"/>
    </location>
</feature>
<feature type="domain" description="C2H2-type" evidence="3">
    <location>
        <begin position="1625"/>
        <end position="1654"/>
    </location>
</feature>